<reference evidence="1 2" key="1">
    <citation type="submission" date="2019-10" db="EMBL/GenBank/DDBJ databases">
        <title>Alkaliphilus serpentinus sp. nov. and Alkaliphilus pronyensis sp. nov., two novel anaerobic alkaliphilic species isolated from the serpentinized-hosted hydrothermal field of the Prony Bay (New Caledonia).</title>
        <authorList>
            <person name="Postec A."/>
        </authorList>
    </citation>
    <scope>NUCLEOTIDE SEQUENCE [LARGE SCALE GENOMIC DNA]</scope>
    <source>
        <strain evidence="1 2">LacV</strain>
    </source>
</reference>
<dbReference type="Proteomes" id="UP000432715">
    <property type="component" value="Unassembled WGS sequence"/>
</dbReference>
<dbReference type="OrthoDB" id="9792035at2"/>
<evidence type="ECO:0008006" key="3">
    <source>
        <dbReference type="Google" id="ProtNLM"/>
    </source>
</evidence>
<comment type="caution">
    <text evidence="1">The sequence shown here is derived from an EMBL/GenBank/DDBJ whole genome shotgun (WGS) entry which is preliminary data.</text>
</comment>
<organism evidence="1 2">
    <name type="scientific">Alkaliphilus pronyensis</name>
    <dbReference type="NCBI Taxonomy" id="1482732"/>
    <lineage>
        <taxon>Bacteria</taxon>
        <taxon>Bacillati</taxon>
        <taxon>Bacillota</taxon>
        <taxon>Clostridia</taxon>
        <taxon>Peptostreptococcales</taxon>
        <taxon>Natronincolaceae</taxon>
        <taxon>Alkaliphilus</taxon>
    </lineage>
</organism>
<dbReference type="AlphaFoldDB" id="A0A6I0EZ60"/>
<protein>
    <recommendedName>
        <fullName evidence="3">RNA polymerase subunit sigma-70</fullName>
    </recommendedName>
</protein>
<accession>A0A6I0EZ60</accession>
<keyword evidence="2" id="KW-1185">Reference proteome</keyword>
<evidence type="ECO:0000313" key="1">
    <source>
        <dbReference type="EMBL" id="KAB3531767.1"/>
    </source>
</evidence>
<dbReference type="RefSeq" id="WP_151861959.1">
    <property type="nucleotide sequence ID" value="NZ_WBZC01000055.1"/>
</dbReference>
<name>A0A6I0EZ60_9FIRM</name>
<sequence length="175" mass="20651">MTNEQQEKIIELRKLGIGYRSIATAMHISRDKVRNFCKAQGLDGYGKNNKKPEEEKMIRELCKNCGKRINQKRIKGRPKTYCSKECKKEWEVKHPTLYQHVCYYCGKKFESKAKSADFCCHKCYIRDRFWRDEDIETVVKHLRKGTPIPKSLGWVKDLIDGRECRQSGEKLEESI</sequence>
<evidence type="ECO:0000313" key="2">
    <source>
        <dbReference type="Proteomes" id="UP000432715"/>
    </source>
</evidence>
<gene>
    <name evidence="1" type="ORF">F8154_12520</name>
</gene>
<dbReference type="EMBL" id="WBZC01000055">
    <property type="protein sequence ID" value="KAB3531767.1"/>
    <property type="molecule type" value="Genomic_DNA"/>
</dbReference>
<proteinExistence type="predicted"/>